<organism evidence="1 2">
    <name type="scientific">Calycina marina</name>
    <dbReference type="NCBI Taxonomy" id="1763456"/>
    <lineage>
        <taxon>Eukaryota</taxon>
        <taxon>Fungi</taxon>
        <taxon>Dikarya</taxon>
        <taxon>Ascomycota</taxon>
        <taxon>Pezizomycotina</taxon>
        <taxon>Leotiomycetes</taxon>
        <taxon>Helotiales</taxon>
        <taxon>Pezizellaceae</taxon>
        <taxon>Calycina</taxon>
    </lineage>
</organism>
<proteinExistence type="predicted"/>
<reference evidence="1" key="1">
    <citation type="journal article" date="2021" name="IMA Fungus">
        <title>Genomic characterization of three marine fungi, including Emericellopsis atlantica sp. nov. with signatures of a generalist lifestyle and marine biomass degradation.</title>
        <authorList>
            <person name="Hagestad O.C."/>
            <person name="Hou L."/>
            <person name="Andersen J.H."/>
            <person name="Hansen E.H."/>
            <person name="Altermark B."/>
            <person name="Li C."/>
            <person name="Kuhnert E."/>
            <person name="Cox R.J."/>
            <person name="Crous P.W."/>
            <person name="Spatafora J.W."/>
            <person name="Lail K."/>
            <person name="Amirebrahimi M."/>
            <person name="Lipzen A."/>
            <person name="Pangilinan J."/>
            <person name="Andreopoulos W."/>
            <person name="Hayes R.D."/>
            <person name="Ng V."/>
            <person name="Grigoriev I.V."/>
            <person name="Jackson S.A."/>
            <person name="Sutton T.D.S."/>
            <person name="Dobson A.D.W."/>
            <person name="Rama T."/>
        </authorList>
    </citation>
    <scope>NUCLEOTIDE SEQUENCE</scope>
    <source>
        <strain evidence="1">TRa3180A</strain>
    </source>
</reference>
<dbReference type="AlphaFoldDB" id="A0A9P7Z6I6"/>
<evidence type="ECO:0000313" key="1">
    <source>
        <dbReference type="EMBL" id="KAG9246262.1"/>
    </source>
</evidence>
<comment type="caution">
    <text evidence="1">The sequence shown here is derived from an EMBL/GenBank/DDBJ whole genome shotgun (WGS) entry which is preliminary data.</text>
</comment>
<evidence type="ECO:0000313" key="2">
    <source>
        <dbReference type="Proteomes" id="UP000887226"/>
    </source>
</evidence>
<dbReference type="Proteomes" id="UP000887226">
    <property type="component" value="Unassembled WGS sequence"/>
</dbReference>
<name>A0A9P7Z6I6_9HELO</name>
<sequence length="217" mass="24619">MVPRMAPLSIHEDESSSDNYEVTKRYLSFSYTTIIRLATTNYILQVIALALQLCLAPELHDDTIANGAYRNVLVESFGEGSYNLRSIAKILRDLIDQLESVGSEAHKTCAVPSPQVRVVCTHVVGQGTGLDKKRTDEFHQKHKILLKGIMSLHLNDHYKDIGLKMKERFIAAFVAARMNSAGFRMDAERVGVFLETLYRRQSFERRYGTAEFLTNDF</sequence>
<dbReference type="EMBL" id="MU253811">
    <property type="protein sequence ID" value="KAG9246262.1"/>
    <property type="molecule type" value="Genomic_DNA"/>
</dbReference>
<keyword evidence="2" id="KW-1185">Reference proteome</keyword>
<protein>
    <submittedName>
        <fullName evidence="1">Uncharacterized protein</fullName>
    </submittedName>
</protein>
<accession>A0A9P7Z6I6</accession>
<gene>
    <name evidence="1" type="ORF">BJ878DRAFT_561439</name>
</gene>